<dbReference type="InterPro" id="IPR006652">
    <property type="entry name" value="Kelch_1"/>
</dbReference>
<dbReference type="InterPro" id="IPR036282">
    <property type="entry name" value="Glutathione-S-Trfase_C_sf"/>
</dbReference>
<dbReference type="InterPro" id="IPR049278">
    <property type="entry name" value="MS_channel_C"/>
</dbReference>
<dbReference type="SFLD" id="SFLDS00019">
    <property type="entry name" value="Glutathione_Transferase_(cytos"/>
    <property type="match status" value="1"/>
</dbReference>
<dbReference type="Gene3D" id="3.40.50.720">
    <property type="entry name" value="NAD(P)-binding Rossmann-like Domain"/>
    <property type="match status" value="1"/>
</dbReference>
<dbReference type="Pfam" id="PF24681">
    <property type="entry name" value="Kelch_KLHDC2_KLHL20_DRC7"/>
    <property type="match status" value="1"/>
</dbReference>
<dbReference type="EMBL" id="CAJNIZ010042748">
    <property type="protein sequence ID" value="CAE7636036.1"/>
    <property type="molecule type" value="Genomic_DNA"/>
</dbReference>
<keyword evidence="6 7" id="KW-0472">Membrane</keyword>
<keyword evidence="5 7" id="KW-1133">Transmembrane helix</keyword>
<comment type="subcellular location">
    <subcellularLocation>
        <location evidence="1">Cell membrane</location>
        <topology evidence="1">Multi-pass membrane protein</topology>
    </subcellularLocation>
</comment>
<evidence type="ECO:0000259" key="9">
    <source>
        <dbReference type="PROSITE" id="PS50404"/>
    </source>
</evidence>
<dbReference type="Gene3D" id="1.20.1050.10">
    <property type="match status" value="1"/>
</dbReference>
<dbReference type="Gene3D" id="1.10.287.1260">
    <property type="match status" value="1"/>
</dbReference>
<dbReference type="SUPFAM" id="SSF82689">
    <property type="entry name" value="Mechanosensitive channel protein MscS (YggB), C-terminal domain"/>
    <property type="match status" value="1"/>
</dbReference>
<dbReference type="Pfam" id="PF13561">
    <property type="entry name" value="adh_short_C2"/>
    <property type="match status" value="1"/>
</dbReference>
<accession>A0A812VQG1</accession>
<dbReference type="Gene3D" id="3.50.50.60">
    <property type="entry name" value="FAD/NAD(P)-binding domain"/>
    <property type="match status" value="1"/>
</dbReference>
<feature type="chain" id="PRO_5032852446" evidence="8">
    <location>
        <begin position="27"/>
        <end position="2056"/>
    </location>
</feature>
<evidence type="ECO:0000256" key="4">
    <source>
        <dbReference type="ARBA" id="ARBA00022692"/>
    </source>
</evidence>
<dbReference type="CDD" id="cd03194">
    <property type="entry name" value="GST_C_3"/>
    <property type="match status" value="1"/>
</dbReference>
<dbReference type="Gene3D" id="3.40.30.10">
    <property type="entry name" value="Glutaredoxin"/>
    <property type="match status" value="1"/>
</dbReference>
<dbReference type="SUPFAM" id="SSF50965">
    <property type="entry name" value="Galactose oxidase, central domain"/>
    <property type="match status" value="1"/>
</dbReference>
<feature type="domain" description="GST N-terminal" evidence="9">
    <location>
        <begin position="382"/>
        <end position="462"/>
    </location>
</feature>
<sequence length="2056" mass="226439">MPRQQATGLLSLFILLMLGCAPEVQTAGPDTAGTRTLHYRADFDATFTAANDQVTASISIRQKNGQLKSLNFKAPQAAYQLVSADGQAKRDNDRLIWQVPREGGTFRYTYRIDSPRGDSFDAKHTPTWTLLRLGDLFPRANARLRKGAVSKSSVFMQGPQDWSFESRYGSLHAERKILDHTDRGFNRPTGWLLGGKLGTRRDVIAGHNFVVSAPIDGGMQRMDVLAFLNWTVPTLNDILPKLPPHVLIVGAPEVMWRGGLSAPNSVYLHVGRPLVSENGTSTLLHELVHMAGVHSAVPGADWIVEGLAEYYAILVMQRSGGLSPARFQATIDDLQDWANKDRGHLADPSSGANTAAAVLLLHDLANELSAAGAQMDTTVSMYTLYIGNKNYSSWSLRPWALLTALEIPFEEILIPFDDGGSWQKFRSFSPTGLVPCLHDGDIVVWESLSIVEYIAEAHPQAWPTDPVVRAWARSATAEMHAGFNNLRNECAMTVGLRIQLHQQSEGLGADLKRLAELWQQGLQNFGGPYLAGENFTAVDAFYAPVVFRIQTYGLKLPAAAQNYVQHMLAQPVMQKWTKDALQEPYREPSHEEEIARWSEAASLPLQIQELYPCVHQGELYVAGGIAARMGVPYFTNRCFAYNPQSNSWRELPELPENLHHAALVSNGRDLFCVGGFAGSYTRVWAMQDAVYKLTADGWQLINRLPSPQAEGVIAHHPDGNIHLVTGQNPKGADNAQRSDHTETHNHWVWDTVSDQWRDAEQIPTARNSATGGWLGNQLVVTGGRTAQGNLNVTEIYDLQGDHWHSGAPLPLPQAGTASVVVDEGLLVFGGEIFTPEAKVFANVWLYNLHEDRWHPVADLPTPRHGLGAGLIGQKIYVIGGATAPGGSGTSDLNEVLTLQHKCEIDSPAKIEMGTLAVHLLRSPTDVATRFEYPHDVFWKSTDKWRQEWRTALGESQIDFNCEPVAPARNVVARPVRDLFIPSGQSLTVYVGYPAWLRIIASNNVVLADLATELMSETWLGPNTLQGEVAFATQTQARLSRDKLPETSHTIRAPITIQNASQEQLHITRLSIPAPELPVFRCGGQLWSAPVSIECEETLSGARVVLGDSAPDFLDSAERMSDARVTDSSKNMSWTDIPFDTLFRATVMLVSGWIFARLARRTTRLIPADVFSPNLLLLIQRGSFYLVFGIFAVMAVQQAGFDLTVLLGAAGILSVAVGFASQTSASNLISGLFLIAERAFEVGDAIKVGDITGEVLSIDLLSVKLRTYDNLYVRIPNENLMKSTVTSLTRHPIRRFDLQVGIAYKEDIARARDVLLKVAAEFHLCLDEPAPLIIMQGFGDSSINIQFSVWAARENYLALRNGIYERVKTAFDQEGIEIPFPHRTLYAGSDTLAMPVSIQTNNQNDHAITLFERDIPPPEGDADQAFFAWQRRGAAQFRHPHAFLGLMCSLLEEHHPSLLEEFFAAGARRVNFEDMVPPHLLPHYKPEPGDEKLWILMCRRATIETVLRRYVERMNNIVIHNKTYITGVRTEQQANGLHVTGLELTDRSDNNSRSIFEADVYVDSTGRASKFRKWLMDAGAAIEEQRDDAEIVYYTRHYKLNPGVSEPSRHGEDPAAGDLGYMKYGVFPGDNGHFAIIICIPNGESELREAVKEGDRFDAICRTIPGLVPWVAPDKAQATTESFGIGEIHAVWRNFVKDGHPAAHNFFAVGDSCARTNPLYGRGCSIGILHAQILADVLASETDSTARALAFQKLTEERIGPIFKASLQEDKNGIKRADAVMSGRDLDKPDSLKKWFGMAFGDALAAAAKDEIEVFRGMMRTVNLIENPGDFLKEKKVKRTIFKYMLRGEMIAAGFLANGDMSTLDGIKAFCEVFKSKENHLDVLINNAGVAWGAPLEEFPEIGWDKVMNTNVKGPFFLTQQLLPLLEKATSFDEPARIINVGSIDGIKTPVFDNFSYGPSKAAIHHLTRVLAAHLIKRNIIVNAIAPGPFPTYMLSTGVGGGGDTDTTDWDAVGKGNPRGRVGTPEDIAGLAIFLASRASGFTVGEVITCDGGSVVS</sequence>
<dbReference type="Proteomes" id="UP000649617">
    <property type="component" value="Unassembled WGS sequence"/>
</dbReference>
<comment type="similarity">
    <text evidence="2">Belongs to the MscS (TC 1.A.23) family.</text>
</comment>
<dbReference type="PANTHER" id="PTHR30221:SF20">
    <property type="entry name" value="SMALL-CONDUCTANCE MECHANOSENSITIVE CHANNEL"/>
    <property type="match status" value="1"/>
</dbReference>
<dbReference type="Pfam" id="PF13409">
    <property type="entry name" value="GST_N_2"/>
    <property type="match status" value="1"/>
</dbReference>
<protein>
    <submittedName>
        <fullName evidence="10">RhlG protein</fullName>
    </submittedName>
</protein>
<dbReference type="PROSITE" id="PS51257">
    <property type="entry name" value="PROKAR_LIPOPROTEIN"/>
    <property type="match status" value="1"/>
</dbReference>
<evidence type="ECO:0000256" key="7">
    <source>
        <dbReference type="SAM" id="Phobius"/>
    </source>
</evidence>
<dbReference type="Pfam" id="PF01344">
    <property type="entry name" value="Kelch_1"/>
    <property type="match status" value="1"/>
</dbReference>
<dbReference type="InterPro" id="IPR023408">
    <property type="entry name" value="MscS_beta-dom_sf"/>
</dbReference>
<keyword evidence="11" id="KW-1185">Reference proteome</keyword>
<dbReference type="SUPFAM" id="SSF51735">
    <property type="entry name" value="NAD(P)-binding Rossmann-fold domains"/>
    <property type="match status" value="1"/>
</dbReference>
<dbReference type="GO" id="GO:0008381">
    <property type="term" value="F:mechanosensitive monoatomic ion channel activity"/>
    <property type="evidence" value="ECO:0007669"/>
    <property type="project" value="InterPro"/>
</dbReference>
<dbReference type="InterPro" id="IPR002347">
    <property type="entry name" value="SDR_fam"/>
</dbReference>
<dbReference type="SUPFAM" id="SSF82861">
    <property type="entry name" value="Mechanosensitive channel protein MscS (YggB), transmembrane region"/>
    <property type="match status" value="1"/>
</dbReference>
<proteinExistence type="inferred from homology"/>
<name>A0A812VQG1_SYMPI</name>
<evidence type="ECO:0000313" key="11">
    <source>
        <dbReference type="Proteomes" id="UP000649617"/>
    </source>
</evidence>
<dbReference type="InterPro" id="IPR011043">
    <property type="entry name" value="Gal_Oxase/kelch_b-propeller"/>
</dbReference>
<dbReference type="InterPro" id="IPR040079">
    <property type="entry name" value="Glutathione_S-Trfase"/>
</dbReference>
<dbReference type="InterPro" id="IPR045275">
    <property type="entry name" value="MscS_archaea/bacteria_type"/>
</dbReference>
<evidence type="ECO:0000256" key="5">
    <source>
        <dbReference type="ARBA" id="ARBA00022989"/>
    </source>
</evidence>
<dbReference type="InterPro" id="IPR015915">
    <property type="entry name" value="Kelch-typ_b-propeller"/>
</dbReference>
<dbReference type="PROSITE" id="PS50404">
    <property type="entry name" value="GST_NTER"/>
    <property type="match status" value="1"/>
</dbReference>
<dbReference type="SFLD" id="SFLDG00358">
    <property type="entry name" value="Main_(cytGST)"/>
    <property type="match status" value="1"/>
</dbReference>
<dbReference type="InterPro" id="IPR036188">
    <property type="entry name" value="FAD/NAD-bd_sf"/>
</dbReference>
<dbReference type="Gene3D" id="2.120.10.80">
    <property type="entry name" value="Kelch-type beta propeller"/>
    <property type="match status" value="2"/>
</dbReference>
<dbReference type="Pfam" id="PF21082">
    <property type="entry name" value="MS_channel_3rd"/>
    <property type="match status" value="1"/>
</dbReference>
<dbReference type="Gene3D" id="2.30.30.60">
    <property type="match status" value="1"/>
</dbReference>
<dbReference type="Gene3D" id="3.30.70.100">
    <property type="match status" value="1"/>
</dbReference>
<dbReference type="SUPFAM" id="SSF50182">
    <property type="entry name" value="Sm-like ribonucleoproteins"/>
    <property type="match status" value="1"/>
</dbReference>
<dbReference type="OrthoDB" id="37659at2759"/>
<keyword evidence="8" id="KW-0732">Signal</keyword>
<dbReference type="Pfam" id="PF00924">
    <property type="entry name" value="MS_channel_2nd"/>
    <property type="match status" value="1"/>
</dbReference>
<evidence type="ECO:0000256" key="6">
    <source>
        <dbReference type="ARBA" id="ARBA00023136"/>
    </source>
</evidence>
<dbReference type="PRINTS" id="PR00080">
    <property type="entry name" value="SDRFAMILY"/>
</dbReference>
<dbReference type="SUPFAM" id="SSF47616">
    <property type="entry name" value="GST C-terminal domain-like"/>
    <property type="match status" value="1"/>
</dbReference>
<feature type="transmembrane region" description="Helical" evidence="7">
    <location>
        <begin position="1202"/>
        <end position="1219"/>
    </location>
</feature>
<dbReference type="GO" id="GO:0005886">
    <property type="term" value="C:plasma membrane"/>
    <property type="evidence" value="ECO:0007669"/>
    <property type="project" value="UniProtKB-SubCell"/>
</dbReference>
<dbReference type="InterPro" id="IPR011066">
    <property type="entry name" value="MscS_channel_C_sf"/>
</dbReference>
<feature type="signal peptide" evidence="8">
    <location>
        <begin position="1"/>
        <end position="26"/>
    </location>
</feature>
<dbReference type="SUPFAM" id="SSF52833">
    <property type="entry name" value="Thioredoxin-like"/>
    <property type="match status" value="1"/>
</dbReference>
<dbReference type="InterPro" id="IPR004045">
    <property type="entry name" value="Glutathione_S-Trfase_N"/>
</dbReference>
<dbReference type="PANTHER" id="PTHR30221">
    <property type="entry name" value="SMALL-CONDUCTANCE MECHANOSENSITIVE CHANNEL"/>
    <property type="match status" value="1"/>
</dbReference>
<comment type="caution">
    <text evidence="10">The sequence shown here is derived from an EMBL/GenBank/DDBJ whole genome shotgun (WGS) entry which is preliminary data.</text>
</comment>
<organism evidence="10 11">
    <name type="scientific">Symbiodinium pilosum</name>
    <name type="common">Dinoflagellate</name>
    <dbReference type="NCBI Taxonomy" id="2952"/>
    <lineage>
        <taxon>Eukaryota</taxon>
        <taxon>Sar</taxon>
        <taxon>Alveolata</taxon>
        <taxon>Dinophyceae</taxon>
        <taxon>Suessiales</taxon>
        <taxon>Symbiodiniaceae</taxon>
        <taxon>Symbiodinium</taxon>
    </lineage>
</organism>
<evidence type="ECO:0000256" key="3">
    <source>
        <dbReference type="ARBA" id="ARBA00022475"/>
    </source>
</evidence>
<evidence type="ECO:0000256" key="8">
    <source>
        <dbReference type="SAM" id="SignalP"/>
    </source>
</evidence>
<dbReference type="SUPFAM" id="SSF51905">
    <property type="entry name" value="FAD/NAD(P)-binding domain"/>
    <property type="match status" value="1"/>
</dbReference>
<dbReference type="InterPro" id="IPR006685">
    <property type="entry name" value="MscS_channel_2nd"/>
</dbReference>
<evidence type="ECO:0000256" key="1">
    <source>
        <dbReference type="ARBA" id="ARBA00004651"/>
    </source>
</evidence>
<evidence type="ECO:0000256" key="2">
    <source>
        <dbReference type="ARBA" id="ARBA00008017"/>
    </source>
</evidence>
<gene>
    <name evidence="10" type="primary">rhlG</name>
    <name evidence="10" type="ORF">SPIL2461_LOCUS16766</name>
</gene>
<dbReference type="CDD" id="cd03043">
    <property type="entry name" value="GST_N_1"/>
    <property type="match status" value="1"/>
</dbReference>
<keyword evidence="4 7" id="KW-0812">Transmembrane</keyword>
<dbReference type="InterPro" id="IPR036291">
    <property type="entry name" value="NAD(P)-bd_dom_sf"/>
</dbReference>
<reference evidence="10" key="1">
    <citation type="submission" date="2021-02" db="EMBL/GenBank/DDBJ databases">
        <authorList>
            <person name="Dougan E. K."/>
            <person name="Rhodes N."/>
            <person name="Thang M."/>
            <person name="Chan C."/>
        </authorList>
    </citation>
    <scope>NUCLEOTIDE SEQUENCE</scope>
</reference>
<dbReference type="InterPro" id="IPR036249">
    <property type="entry name" value="Thioredoxin-like_sf"/>
</dbReference>
<evidence type="ECO:0000313" key="10">
    <source>
        <dbReference type="EMBL" id="CAE7636036.1"/>
    </source>
</evidence>
<dbReference type="InterPro" id="IPR010920">
    <property type="entry name" value="LSM_dom_sf"/>
</dbReference>
<keyword evidence="3" id="KW-1003">Cell membrane</keyword>
<feature type="transmembrane region" description="Helical" evidence="7">
    <location>
        <begin position="1174"/>
        <end position="1195"/>
    </location>
</feature>
<dbReference type="SMART" id="SM00612">
    <property type="entry name" value="Kelch"/>
    <property type="match status" value="3"/>
</dbReference>
<dbReference type="InterPro" id="IPR011014">
    <property type="entry name" value="MscS_channel_TM-2"/>
</dbReference>